<feature type="compositionally biased region" description="Low complexity" evidence="2">
    <location>
        <begin position="55"/>
        <end position="64"/>
    </location>
</feature>
<feature type="region of interest" description="Disordered" evidence="2">
    <location>
        <begin position="1"/>
        <end position="105"/>
    </location>
</feature>
<accession>H3GUY8</accession>
<dbReference type="VEuPathDB" id="FungiDB:KRP23_4917"/>
<evidence type="ECO:0000313" key="4">
    <source>
        <dbReference type="Proteomes" id="UP000005238"/>
    </source>
</evidence>
<reference evidence="3" key="2">
    <citation type="submission" date="2015-06" db="UniProtKB">
        <authorList>
            <consortium name="EnsemblProtists"/>
        </authorList>
    </citation>
    <scope>IDENTIFICATION</scope>
    <source>
        <strain evidence="3">Pr102</strain>
    </source>
</reference>
<evidence type="ECO:0000313" key="3">
    <source>
        <dbReference type="EnsemblProtists" id="Phyra81097"/>
    </source>
</evidence>
<keyword evidence="4" id="KW-1185">Reference proteome</keyword>
<evidence type="ECO:0000256" key="2">
    <source>
        <dbReference type="SAM" id="MobiDB-lite"/>
    </source>
</evidence>
<keyword evidence="1" id="KW-0175">Coiled coil</keyword>
<dbReference type="EnsemblProtists" id="Phyra81097">
    <property type="protein sequence ID" value="Phyra81097"/>
    <property type="gene ID" value="Phyra81097"/>
</dbReference>
<name>H3GUY8_PHYRM</name>
<dbReference type="Proteomes" id="UP000005238">
    <property type="component" value="Unassembled WGS sequence"/>
</dbReference>
<dbReference type="eggNOG" id="ENOG502S2JV">
    <property type="taxonomic scope" value="Eukaryota"/>
</dbReference>
<organism evidence="3 4">
    <name type="scientific">Phytophthora ramorum</name>
    <name type="common">Sudden oak death agent</name>
    <dbReference type="NCBI Taxonomy" id="164328"/>
    <lineage>
        <taxon>Eukaryota</taxon>
        <taxon>Sar</taxon>
        <taxon>Stramenopiles</taxon>
        <taxon>Oomycota</taxon>
        <taxon>Peronosporomycetes</taxon>
        <taxon>Peronosporales</taxon>
        <taxon>Peronosporaceae</taxon>
        <taxon>Phytophthora</taxon>
    </lineage>
</organism>
<dbReference type="HOGENOM" id="CLU_082033_0_0_1"/>
<dbReference type="EMBL" id="DS566053">
    <property type="status" value="NOT_ANNOTATED_CDS"/>
    <property type="molecule type" value="Genomic_DNA"/>
</dbReference>
<feature type="compositionally biased region" description="Low complexity" evidence="2">
    <location>
        <begin position="74"/>
        <end position="105"/>
    </location>
</feature>
<dbReference type="AlphaFoldDB" id="H3GUY8"/>
<protein>
    <submittedName>
        <fullName evidence="3">Uncharacterized protein</fullName>
    </submittedName>
</protein>
<feature type="coiled-coil region" evidence="1">
    <location>
        <begin position="181"/>
        <end position="215"/>
    </location>
</feature>
<dbReference type="OMA" id="EVTIFRQ"/>
<feature type="compositionally biased region" description="Basic and acidic residues" evidence="2">
    <location>
        <begin position="33"/>
        <end position="49"/>
    </location>
</feature>
<sequence>MGFNICFDSPKKTKGKKNKTPSPAGSPAEEVEDHVREQKAEAVEPKRTLADLMKAAPQQQQTAAVPNGLEKKLQPAPQQQQKKASSPSKVQQSQQKKQQNVAPAVAPVAAPSAAAAAASGPQSSSEAELGAVYTPAHITITRVDGQMKRTVAVTEVMDQLLLSTQQNSQLLMVQDQLGHANRNLQDQLQRSGEIINGLQNEVAMFRQMCLNLQAEVSLLRSSAGPDVGGNHHRPPPGMS</sequence>
<dbReference type="VEuPathDB" id="FungiDB:KRP22_4830"/>
<evidence type="ECO:0000256" key="1">
    <source>
        <dbReference type="SAM" id="Coils"/>
    </source>
</evidence>
<dbReference type="InParanoid" id="H3GUY8"/>
<proteinExistence type="predicted"/>
<reference evidence="4" key="1">
    <citation type="journal article" date="2006" name="Science">
        <title>Phytophthora genome sequences uncover evolutionary origins and mechanisms of pathogenesis.</title>
        <authorList>
            <person name="Tyler B.M."/>
            <person name="Tripathy S."/>
            <person name="Zhang X."/>
            <person name="Dehal P."/>
            <person name="Jiang R.H."/>
            <person name="Aerts A."/>
            <person name="Arredondo F.D."/>
            <person name="Baxter L."/>
            <person name="Bensasson D."/>
            <person name="Beynon J.L."/>
            <person name="Chapman J."/>
            <person name="Damasceno C.M."/>
            <person name="Dorrance A.E."/>
            <person name="Dou D."/>
            <person name="Dickerman A.W."/>
            <person name="Dubchak I.L."/>
            <person name="Garbelotto M."/>
            <person name="Gijzen M."/>
            <person name="Gordon S.G."/>
            <person name="Govers F."/>
            <person name="Grunwald N.J."/>
            <person name="Huang W."/>
            <person name="Ivors K.L."/>
            <person name="Jones R.W."/>
            <person name="Kamoun S."/>
            <person name="Krampis K."/>
            <person name="Lamour K.H."/>
            <person name="Lee M.K."/>
            <person name="McDonald W.H."/>
            <person name="Medina M."/>
            <person name="Meijer H.J."/>
            <person name="Nordberg E.K."/>
            <person name="Maclean D.J."/>
            <person name="Ospina-Giraldo M.D."/>
            <person name="Morris P.F."/>
            <person name="Phuntumart V."/>
            <person name="Putnam N.H."/>
            <person name="Rash S."/>
            <person name="Rose J.K."/>
            <person name="Sakihama Y."/>
            <person name="Salamov A.A."/>
            <person name="Savidor A."/>
            <person name="Scheuring C.F."/>
            <person name="Smith B.M."/>
            <person name="Sobral B.W."/>
            <person name="Terry A."/>
            <person name="Torto-Alalibo T.A."/>
            <person name="Win J."/>
            <person name="Xu Z."/>
            <person name="Zhang H."/>
            <person name="Grigoriev I.V."/>
            <person name="Rokhsar D.S."/>
            <person name="Boore J.L."/>
        </authorList>
    </citation>
    <scope>NUCLEOTIDE SEQUENCE [LARGE SCALE GENOMIC DNA]</scope>
    <source>
        <strain evidence="4">Pr102</strain>
    </source>
</reference>